<dbReference type="AlphaFoldDB" id="A0A173TQH9"/>
<dbReference type="Gene3D" id="2.30.130.30">
    <property type="entry name" value="Hypothetical protein"/>
    <property type="match status" value="1"/>
</dbReference>
<organism evidence="1 2">
    <name type="scientific">Agathobacter rectalis</name>
    <dbReference type="NCBI Taxonomy" id="39491"/>
    <lineage>
        <taxon>Bacteria</taxon>
        <taxon>Bacillati</taxon>
        <taxon>Bacillota</taxon>
        <taxon>Clostridia</taxon>
        <taxon>Lachnospirales</taxon>
        <taxon>Lachnospiraceae</taxon>
        <taxon>Agathobacter</taxon>
    </lineage>
</organism>
<dbReference type="InterPro" id="IPR027417">
    <property type="entry name" value="P-loop_NTPase"/>
</dbReference>
<reference evidence="1 2" key="1">
    <citation type="submission" date="2015-09" db="EMBL/GenBank/DDBJ databases">
        <authorList>
            <consortium name="Pathogen Informatics"/>
        </authorList>
    </citation>
    <scope>NUCLEOTIDE SEQUENCE [LARGE SCALE GENOMIC DNA]</scope>
    <source>
        <strain evidence="1 2">2789STDY5834968</strain>
    </source>
</reference>
<dbReference type="Proteomes" id="UP000095673">
    <property type="component" value="Unassembled WGS sequence"/>
</dbReference>
<dbReference type="OrthoDB" id="1850524at2"/>
<dbReference type="SUPFAM" id="SSF88697">
    <property type="entry name" value="PUA domain-like"/>
    <property type="match status" value="1"/>
</dbReference>
<dbReference type="InterPro" id="IPR015947">
    <property type="entry name" value="PUA-like_sf"/>
</dbReference>
<gene>
    <name evidence="1" type="ORF">ERS852580_01756</name>
</gene>
<name>A0A173TQH9_9FIRM</name>
<evidence type="ECO:0000313" key="2">
    <source>
        <dbReference type="Proteomes" id="UP000095673"/>
    </source>
</evidence>
<sequence length="291" mass="34715">MILVCGIQSTEKASFCEQMSKQIRASCYSIDEIINRKNNFILEINTYTEKKYRNLIESIKMIQHQQTNFILEVQLCQFNALMKFEKIPKKVFYDLNISSLVVIVDDIERLKEEIGGLYNMCLDYEFVEKMQETEIAYATEIAEKLNIGLQIKKCFNNKRIFLQDIVLPIKPKYSEKIFRGEKLYEYRKILCKKNIDKIYIYETSPIKKIVGEAYLLEKIRMEKQQLWDFTRTYSGITKEYFESYFRNHQMACAYKLGDITKYKNEVELEKFGVDFVPQSFIYTTFDPYPEL</sequence>
<dbReference type="EMBL" id="CYXM01000007">
    <property type="protein sequence ID" value="CUN05083.1"/>
    <property type="molecule type" value="Genomic_DNA"/>
</dbReference>
<dbReference type="RefSeq" id="WP_055238076.1">
    <property type="nucleotide sequence ID" value="NZ_CYXM01000007.1"/>
</dbReference>
<protein>
    <submittedName>
        <fullName evidence="1">Uncharacterized conserved protein</fullName>
    </submittedName>
</protein>
<dbReference type="Gene3D" id="3.40.50.300">
    <property type="entry name" value="P-loop containing nucleotide triphosphate hydrolases"/>
    <property type="match status" value="1"/>
</dbReference>
<accession>A0A173TQH9</accession>
<evidence type="ECO:0000313" key="1">
    <source>
        <dbReference type="EMBL" id="CUN05083.1"/>
    </source>
</evidence>
<proteinExistence type="predicted"/>